<protein>
    <submittedName>
        <fullName evidence="6">Phosphate ABC transporter phosphate-binding protein</fullName>
    </submittedName>
</protein>
<dbReference type="Proteomes" id="UP000542674">
    <property type="component" value="Unassembled WGS sequence"/>
</dbReference>
<dbReference type="CDD" id="cd13565">
    <property type="entry name" value="PBP2_PstS"/>
    <property type="match status" value="1"/>
</dbReference>
<name>A0A7W7WX44_9PSEU</name>
<comment type="caution">
    <text evidence="6">The sequence shown here is derived from an EMBL/GenBank/DDBJ whole genome shotgun (WGS) entry which is preliminary data.</text>
</comment>
<evidence type="ECO:0000256" key="4">
    <source>
        <dbReference type="SAM" id="SignalP"/>
    </source>
</evidence>
<feature type="chain" id="PRO_5031070749" evidence="4">
    <location>
        <begin position="21"/>
        <end position="527"/>
    </location>
</feature>
<feature type="domain" description="PBP" evidence="5">
    <location>
        <begin position="17"/>
        <end position="340"/>
    </location>
</feature>
<dbReference type="RefSeq" id="WP_184671444.1">
    <property type="nucleotide sequence ID" value="NZ_BAABAI010000037.1"/>
</dbReference>
<dbReference type="AlphaFoldDB" id="A0A7W7WX44"/>
<evidence type="ECO:0000256" key="1">
    <source>
        <dbReference type="ARBA" id="ARBA00008725"/>
    </source>
</evidence>
<reference evidence="6 7" key="1">
    <citation type="submission" date="2020-08" db="EMBL/GenBank/DDBJ databases">
        <title>Sequencing the genomes of 1000 actinobacteria strains.</title>
        <authorList>
            <person name="Klenk H.-P."/>
        </authorList>
    </citation>
    <scope>NUCLEOTIDE SEQUENCE [LARGE SCALE GENOMIC DNA]</scope>
    <source>
        <strain evidence="6 7">DSM 45084</strain>
    </source>
</reference>
<dbReference type="Gene3D" id="3.40.190.10">
    <property type="entry name" value="Periplasmic binding protein-like II"/>
    <property type="match status" value="2"/>
</dbReference>
<dbReference type="Pfam" id="PF12849">
    <property type="entry name" value="PBP_like_2"/>
    <property type="match status" value="1"/>
</dbReference>
<evidence type="ECO:0000313" key="7">
    <source>
        <dbReference type="Proteomes" id="UP000542674"/>
    </source>
</evidence>
<feature type="region of interest" description="Disordered" evidence="2">
    <location>
        <begin position="370"/>
        <end position="480"/>
    </location>
</feature>
<evidence type="ECO:0000259" key="5">
    <source>
        <dbReference type="Pfam" id="PF12849"/>
    </source>
</evidence>
<keyword evidence="7" id="KW-1185">Reference proteome</keyword>
<evidence type="ECO:0000313" key="6">
    <source>
        <dbReference type="EMBL" id="MBB4967054.1"/>
    </source>
</evidence>
<evidence type="ECO:0000256" key="3">
    <source>
        <dbReference type="SAM" id="Phobius"/>
    </source>
</evidence>
<evidence type="ECO:0000256" key="2">
    <source>
        <dbReference type="SAM" id="MobiDB-lite"/>
    </source>
</evidence>
<dbReference type="PANTHER" id="PTHR42996">
    <property type="entry name" value="PHOSPHATE-BINDING PROTEIN PSTS"/>
    <property type="match status" value="1"/>
</dbReference>
<feature type="compositionally biased region" description="Gly residues" evidence="2">
    <location>
        <begin position="413"/>
        <end position="422"/>
    </location>
</feature>
<feature type="compositionally biased region" description="Polar residues" evidence="2">
    <location>
        <begin position="469"/>
        <end position="480"/>
    </location>
</feature>
<keyword evidence="4" id="KW-0732">Signal</keyword>
<dbReference type="EMBL" id="JACHJS010000001">
    <property type="protein sequence ID" value="MBB4967054.1"/>
    <property type="molecule type" value="Genomic_DNA"/>
</dbReference>
<sequence length="527" mass="55878">MKRLFLVVALLLVAAAPAQAAQGYYPIRGSGSSWSENAIKQWISDASTFGLTASYSGTGSSAGRLDFAQKMNDFAVSEIPFQGVDPTTGNADDANGRPFAYMPIVAGGTAFMYHVTINGKLVRDLRLRGDTITRIFTGAITNWNDDQITEDNNGRRLPSKKIVPVVRSDGSGTTAQFTLWMSKQHGDRYCPFFAENVNASKPCGLTSYYPTFGNAVAQSGSSQMAGYISAEYGEGAIGYVEYSYARALDYPVAKVRNAADYFVEPTDYNVAVALQSARIERDSSKETYLTQILDDVYRSPDARTYPLSSYSYMILPTSEDGKTTRDSGRTLSAFARYFLCGGQKKMGALGYSPLPLNLVQAGFEQVKRVPGAEQTDLRPEGCDNPTFDPADPNSNKLAKTAPMPEPCDKVGAGPCGTSGPQGNGQSSSNGQAGTEGQASANGQTPARDLDGDGQPDAGVDPVTGLAVGQQGQDGTSSATGNAVELAASRSDAGDRALTVLAAVELVLVLVVPTFVARAVMRRRSQGG</sequence>
<feature type="compositionally biased region" description="Low complexity" evidence="2">
    <location>
        <begin position="423"/>
        <end position="434"/>
    </location>
</feature>
<proteinExistence type="inferred from homology"/>
<dbReference type="InterPro" id="IPR050962">
    <property type="entry name" value="Phosphate-bind_PstS"/>
</dbReference>
<feature type="signal peptide" evidence="4">
    <location>
        <begin position="1"/>
        <end position="20"/>
    </location>
</feature>
<gene>
    <name evidence="6" type="ORF">F4559_004413</name>
</gene>
<keyword evidence="3" id="KW-0812">Transmembrane</keyword>
<feature type="transmembrane region" description="Helical" evidence="3">
    <location>
        <begin position="496"/>
        <end position="516"/>
    </location>
</feature>
<keyword evidence="3" id="KW-1133">Transmembrane helix</keyword>
<dbReference type="SUPFAM" id="SSF53850">
    <property type="entry name" value="Periplasmic binding protein-like II"/>
    <property type="match status" value="1"/>
</dbReference>
<keyword evidence="3" id="KW-0472">Membrane</keyword>
<dbReference type="PANTHER" id="PTHR42996:SF1">
    <property type="entry name" value="PHOSPHATE-BINDING PROTEIN PSTS"/>
    <property type="match status" value="1"/>
</dbReference>
<comment type="similarity">
    <text evidence="1">Belongs to the PstS family.</text>
</comment>
<dbReference type="InterPro" id="IPR024370">
    <property type="entry name" value="PBP_domain"/>
</dbReference>
<accession>A0A7W7WX44</accession>
<organism evidence="6 7">
    <name type="scientific">Saccharothrix violaceirubra</name>
    <dbReference type="NCBI Taxonomy" id="413306"/>
    <lineage>
        <taxon>Bacteria</taxon>
        <taxon>Bacillati</taxon>
        <taxon>Actinomycetota</taxon>
        <taxon>Actinomycetes</taxon>
        <taxon>Pseudonocardiales</taxon>
        <taxon>Pseudonocardiaceae</taxon>
        <taxon>Saccharothrix</taxon>
    </lineage>
</organism>